<dbReference type="GO" id="GO:0019867">
    <property type="term" value="C:outer membrane"/>
    <property type="evidence" value="ECO:0007669"/>
    <property type="project" value="InterPro"/>
</dbReference>
<feature type="transmembrane region" description="Helical" evidence="1">
    <location>
        <begin position="18"/>
        <end position="41"/>
    </location>
</feature>
<accession>A0AAC8T817</accession>
<dbReference type="SUPFAM" id="SSF101967">
    <property type="entry name" value="Adhesin YadA, collagen-binding domain"/>
    <property type="match status" value="1"/>
</dbReference>
<evidence type="ECO:0000313" key="4">
    <source>
        <dbReference type="Proteomes" id="UP000077465"/>
    </source>
</evidence>
<evidence type="ECO:0000256" key="1">
    <source>
        <dbReference type="SAM" id="Phobius"/>
    </source>
</evidence>
<keyword evidence="1" id="KW-0812">Transmembrane</keyword>
<evidence type="ECO:0000313" key="3">
    <source>
        <dbReference type="EMBL" id="AKG07428.1"/>
    </source>
</evidence>
<dbReference type="Proteomes" id="UP000077465">
    <property type="component" value="Chromosome"/>
</dbReference>
<organism evidence="3 4">
    <name type="scientific">Moraxella bovoculi</name>
    <dbReference type="NCBI Taxonomy" id="386891"/>
    <lineage>
        <taxon>Bacteria</taxon>
        <taxon>Pseudomonadati</taxon>
        <taxon>Pseudomonadota</taxon>
        <taxon>Gammaproteobacteria</taxon>
        <taxon>Moraxellales</taxon>
        <taxon>Moraxellaceae</taxon>
        <taxon>Moraxella</taxon>
    </lineage>
</organism>
<dbReference type="InterPro" id="IPR011049">
    <property type="entry name" value="Serralysin-like_metalloprot_C"/>
</dbReference>
<keyword evidence="1" id="KW-1133">Transmembrane helix</keyword>
<dbReference type="AlphaFoldDB" id="A0AAC8T817"/>
<evidence type="ECO:0000259" key="2">
    <source>
        <dbReference type="Pfam" id="PF05658"/>
    </source>
</evidence>
<protein>
    <recommendedName>
        <fullName evidence="2">Trimeric autotransporter adhesin YadA-like head domain-containing protein</fullName>
    </recommendedName>
</protein>
<reference evidence="3 4" key="1">
    <citation type="submission" date="2015-05" db="EMBL/GenBank/DDBJ databases">
        <authorList>
            <person name="Dickey A."/>
            <person name="Clawson M."/>
            <person name="Bono J."/>
            <person name="Loy J.D."/>
        </authorList>
    </citation>
    <scope>NUCLEOTIDE SEQUENCE [LARGE SCALE GENOMIC DNA]</scope>
    <source>
        <strain evidence="3 4">22581</strain>
    </source>
</reference>
<dbReference type="Pfam" id="PF05658">
    <property type="entry name" value="YadA_head"/>
    <property type="match status" value="1"/>
</dbReference>
<name>A0AAC8T817_9GAMM</name>
<feature type="domain" description="Trimeric autotransporter adhesin YadA-like head" evidence="2">
    <location>
        <begin position="53"/>
        <end position="79"/>
    </location>
</feature>
<proteinExistence type="predicted"/>
<dbReference type="InterPro" id="IPR008640">
    <property type="entry name" value="Adhesin_Head_dom"/>
</dbReference>
<dbReference type="EMBL" id="CP011376">
    <property type="protein sequence ID" value="AKG07428.1"/>
    <property type="molecule type" value="Genomic_DNA"/>
</dbReference>
<dbReference type="Gene3D" id="2.150.10.10">
    <property type="entry name" value="Serralysin-like metalloprotease, C-terminal"/>
    <property type="match status" value="1"/>
</dbReference>
<keyword evidence="1" id="KW-0472">Membrane</keyword>
<sequence length="114" mass="11411">MVCCVRNGTRQRQIKNQIYLQSALVATSVAVTTIASAAVIIGDGVNQGTGATASGENAVAVGNGAAANTQNSVSIGNSAGQNFSGQGTAHGGTGKIVGGGNFSCRACWKYQNFE</sequence>
<gene>
    <name evidence="3" type="ORF">AAX06_03750</name>
</gene>